<dbReference type="InterPro" id="IPR049368">
    <property type="entry name" value="FkbO_Hyg5-like_N"/>
</dbReference>
<evidence type="ECO:0000259" key="1">
    <source>
        <dbReference type="Pfam" id="PF21168"/>
    </source>
</evidence>
<protein>
    <submittedName>
        <fullName evidence="2">Pteridine-dependent deoxygenase</fullName>
    </submittedName>
</protein>
<dbReference type="Proteomes" id="UP001409585">
    <property type="component" value="Unassembled WGS sequence"/>
</dbReference>
<comment type="caution">
    <text evidence="2">The sequence shown here is derived from an EMBL/GenBank/DDBJ whole genome shotgun (WGS) entry which is preliminary data.</text>
</comment>
<dbReference type="SUPFAM" id="SSF55298">
    <property type="entry name" value="YjgF-like"/>
    <property type="match status" value="1"/>
</dbReference>
<sequence length="305" mass="33087">MATVVFGINAFDQSALIAAAAQQQAFGCELPLLAGDCQVENWHVGDQPVERGQIGAVHWACGGGFLFVGLTLDCGSADDITALAKLAYEQLLALVAESASPHLLRCWNYVPNINGGMEKGNADHEVYKRFCTGRLRAFEQAGLQSADFPAASAVGHSGDSLTIHLLASQTPGCHLANTKQVDAFSYPRQYGISSPSFARATLWQQGDDTVLLVSGTASIVGHESLHIGDLGAQVQVTFENISHLLNQANKRCQQVRFVRVYLRHEEHLAEAKALVEREYQQAEVVYLLADICRSELLVEIECFCA</sequence>
<dbReference type="EMBL" id="BAABLX010000007">
    <property type="protein sequence ID" value="GAA4935996.1"/>
    <property type="molecule type" value="Genomic_DNA"/>
</dbReference>
<evidence type="ECO:0000313" key="3">
    <source>
        <dbReference type="Proteomes" id="UP001409585"/>
    </source>
</evidence>
<gene>
    <name evidence="2" type="ORF">GCM10025791_12090</name>
</gene>
<feature type="domain" description="Chorismatase FkbO/Hyg5-like N-terminal" evidence="1">
    <location>
        <begin position="41"/>
        <end position="167"/>
    </location>
</feature>
<reference evidence="3" key="1">
    <citation type="journal article" date="2019" name="Int. J. Syst. Evol. Microbiol.">
        <title>The Global Catalogue of Microorganisms (GCM) 10K type strain sequencing project: providing services to taxonomists for standard genome sequencing and annotation.</title>
        <authorList>
            <consortium name="The Broad Institute Genomics Platform"/>
            <consortium name="The Broad Institute Genome Sequencing Center for Infectious Disease"/>
            <person name="Wu L."/>
            <person name="Ma J."/>
        </authorList>
    </citation>
    <scope>NUCLEOTIDE SEQUENCE [LARGE SCALE GENOMIC DNA]</scope>
    <source>
        <strain evidence="3">JCM 19134</strain>
    </source>
</reference>
<dbReference type="Pfam" id="PF21168">
    <property type="entry name" value="FkbO_Hyg5-like_N"/>
    <property type="match status" value="1"/>
</dbReference>
<organism evidence="2 3">
    <name type="scientific">Halioxenophilus aromaticivorans</name>
    <dbReference type="NCBI Taxonomy" id="1306992"/>
    <lineage>
        <taxon>Bacteria</taxon>
        <taxon>Pseudomonadati</taxon>
        <taxon>Pseudomonadota</taxon>
        <taxon>Gammaproteobacteria</taxon>
        <taxon>Alteromonadales</taxon>
        <taxon>Alteromonadaceae</taxon>
        <taxon>Halioxenophilus</taxon>
    </lineage>
</organism>
<name>A0AAV3TZU0_9ALTE</name>
<dbReference type="Gene3D" id="3.30.1330.40">
    <property type="entry name" value="RutC-like"/>
    <property type="match status" value="1"/>
</dbReference>
<dbReference type="AlphaFoldDB" id="A0AAV3TZU0"/>
<keyword evidence="3" id="KW-1185">Reference proteome</keyword>
<evidence type="ECO:0000313" key="2">
    <source>
        <dbReference type="EMBL" id="GAA4935996.1"/>
    </source>
</evidence>
<accession>A0AAV3TZU0</accession>
<dbReference type="InterPro" id="IPR035959">
    <property type="entry name" value="RutC-like_sf"/>
</dbReference>
<proteinExistence type="predicted"/>